<reference evidence="2" key="1">
    <citation type="journal article" date="2014" name="Science">
        <title>Ancient hybridizations among the ancestral genomes of bread wheat.</title>
        <authorList>
            <consortium name="International Wheat Genome Sequencing Consortium,"/>
            <person name="Marcussen T."/>
            <person name="Sandve S.R."/>
            <person name="Heier L."/>
            <person name="Spannagl M."/>
            <person name="Pfeifer M."/>
            <person name="Jakobsen K.S."/>
            <person name="Wulff B.B."/>
            <person name="Steuernagel B."/>
            <person name="Mayer K.F."/>
            <person name="Olsen O.A."/>
        </authorList>
    </citation>
    <scope>NUCLEOTIDE SEQUENCE [LARGE SCALE GENOMIC DNA]</scope>
    <source>
        <strain evidence="2">cv. AL8/78</strain>
    </source>
</reference>
<proteinExistence type="predicted"/>
<organism evidence="1 2">
    <name type="scientific">Aegilops tauschii subsp. strangulata</name>
    <name type="common">Goatgrass</name>
    <dbReference type="NCBI Taxonomy" id="200361"/>
    <lineage>
        <taxon>Eukaryota</taxon>
        <taxon>Viridiplantae</taxon>
        <taxon>Streptophyta</taxon>
        <taxon>Embryophyta</taxon>
        <taxon>Tracheophyta</taxon>
        <taxon>Spermatophyta</taxon>
        <taxon>Magnoliopsida</taxon>
        <taxon>Liliopsida</taxon>
        <taxon>Poales</taxon>
        <taxon>Poaceae</taxon>
        <taxon>BOP clade</taxon>
        <taxon>Pooideae</taxon>
        <taxon>Triticodae</taxon>
        <taxon>Triticeae</taxon>
        <taxon>Triticinae</taxon>
        <taxon>Aegilops</taxon>
    </lineage>
</organism>
<protein>
    <submittedName>
        <fullName evidence="1">Uncharacterized protein</fullName>
    </submittedName>
</protein>
<reference evidence="2" key="2">
    <citation type="journal article" date="2017" name="Nat. Plants">
        <title>The Aegilops tauschii genome reveals multiple impacts of transposons.</title>
        <authorList>
            <person name="Zhao G."/>
            <person name="Zou C."/>
            <person name="Li K."/>
            <person name="Wang K."/>
            <person name="Li T."/>
            <person name="Gao L."/>
            <person name="Zhang X."/>
            <person name="Wang H."/>
            <person name="Yang Z."/>
            <person name="Liu X."/>
            <person name="Jiang W."/>
            <person name="Mao L."/>
            <person name="Kong X."/>
            <person name="Jiao Y."/>
            <person name="Jia J."/>
        </authorList>
    </citation>
    <scope>NUCLEOTIDE SEQUENCE [LARGE SCALE GENOMIC DNA]</scope>
    <source>
        <strain evidence="2">cv. AL8/78</strain>
    </source>
</reference>
<name>A0A453K5Y1_AEGTS</name>
<dbReference type="AlphaFoldDB" id="A0A453K5Y1"/>
<sequence length="52" mass="6027">VALLYLHLCGLKTERSVDMLLHGKKPLVEVRKRDNEFEVVIERWATYDGDGL</sequence>
<reference evidence="1" key="3">
    <citation type="journal article" date="2017" name="Nature">
        <title>Genome sequence of the progenitor of the wheat D genome Aegilops tauschii.</title>
        <authorList>
            <person name="Luo M.C."/>
            <person name="Gu Y.Q."/>
            <person name="Puiu D."/>
            <person name="Wang H."/>
            <person name="Twardziok S.O."/>
            <person name="Deal K.R."/>
            <person name="Huo N."/>
            <person name="Zhu T."/>
            <person name="Wang L."/>
            <person name="Wang Y."/>
            <person name="McGuire P.E."/>
            <person name="Liu S."/>
            <person name="Long H."/>
            <person name="Ramasamy R.K."/>
            <person name="Rodriguez J.C."/>
            <person name="Van S.L."/>
            <person name="Yuan L."/>
            <person name="Wang Z."/>
            <person name="Xia Z."/>
            <person name="Xiao L."/>
            <person name="Anderson O.D."/>
            <person name="Ouyang S."/>
            <person name="Liang Y."/>
            <person name="Zimin A.V."/>
            <person name="Pertea G."/>
            <person name="Qi P."/>
            <person name="Bennetzen J.L."/>
            <person name="Dai X."/>
            <person name="Dawson M.W."/>
            <person name="Muller H.G."/>
            <person name="Kugler K."/>
            <person name="Rivarola-Duarte L."/>
            <person name="Spannagl M."/>
            <person name="Mayer K.F.X."/>
            <person name="Lu F.H."/>
            <person name="Bevan M.W."/>
            <person name="Leroy P."/>
            <person name="Li P."/>
            <person name="You F.M."/>
            <person name="Sun Q."/>
            <person name="Liu Z."/>
            <person name="Lyons E."/>
            <person name="Wicker T."/>
            <person name="Salzberg S.L."/>
            <person name="Devos K.M."/>
            <person name="Dvorak J."/>
        </authorList>
    </citation>
    <scope>NUCLEOTIDE SEQUENCE [LARGE SCALE GENOMIC DNA]</scope>
    <source>
        <strain evidence="1">cv. AL8/78</strain>
    </source>
</reference>
<dbReference type="EnsemblPlants" id="AET5Gv20309200.2">
    <property type="protein sequence ID" value="AET5Gv20309200.2"/>
    <property type="gene ID" value="AET5Gv20309200"/>
</dbReference>
<reference evidence="1" key="5">
    <citation type="journal article" date="2021" name="G3 (Bethesda)">
        <title>Aegilops tauschii genome assembly Aet v5.0 features greater sequence contiguity and improved annotation.</title>
        <authorList>
            <person name="Wang L."/>
            <person name="Zhu T."/>
            <person name="Rodriguez J.C."/>
            <person name="Deal K.R."/>
            <person name="Dubcovsky J."/>
            <person name="McGuire P.E."/>
            <person name="Lux T."/>
            <person name="Spannagl M."/>
            <person name="Mayer K.F.X."/>
            <person name="Baldrich P."/>
            <person name="Meyers B.C."/>
            <person name="Huo N."/>
            <person name="Gu Y.Q."/>
            <person name="Zhou H."/>
            <person name="Devos K.M."/>
            <person name="Bennetzen J.L."/>
            <person name="Unver T."/>
            <person name="Budak H."/>
            <person name="Gulick P.J."/>
            <person name="Galiba G."/>
            <person name="Kalapos B."/>
            <person name="Nelson D.R."/>
            <person name="Li P."/>
            <person name="You F.M."/>
            <person name="Luo M.C."/>
            <person name="Dvorak J."/>
        </authorList>
    </citation>
    <scope>NUCLEOTIDE SEQUENCE [LARGE SCALE GENOMIC DNA]</scope>
    <source>
        <strain evidence="1">cv. AL8/78</strain>
    </source>
</reference>
<evidence type="ECO:0000313" key="2">
    <source>
        <dbReference type="Proteomes" id="UP000015105"/>
    </source>
</evidence>
<accession>A0A453K5Y1</accession>
<dbReference type="Gramene" id="AET5Gv20309200.2">
    <property type="protein sequence ID" value="AET5Gv20309200.2"/>
    <property type="gene ID" value="AET5Gv20309200"/>
</dbReference>
<evidence type="ECO:0000313" key="1">
    <source>
        <dbReference type="EnsemblPlants" id="AET5Gv20309200.2"/>
    </source>
</evidence>
<dbReference type="Proteomes" id="UP000015105">
    <property type="component" value="Chromosome 5D"/>
</dbReference>
<reference evidence="1" key="4">
    <citation type="submission" date="2019-03" db="UniProtKB">
        <authorList>
            <consortium name="EnsemblPlants"/>
        </authorList>
    </citation>
    <scope>IDENTIFICATION</scope>
</reference>
<keyword evidence="2" id="KW-1185">Reference proteome</keyword>